<feature type="domain" description="Orc1-like AAA ATPase" evidence="1">
    <location>
        <begin position="18"/>
        <end position="104"/>
    </location>
</feature>
<reference evidence="2 3" key="1">
    <citation type="submission" date="2021-03" db="EMBL/GenBank/DDBJ databases">
        <title>Sequencing the genomes of 1000 actinobacteria strains.</title>
        <authorList>
            <person name="Klenk H.-P."/>
        </authorList>
    </citation>
    <scope>NUCLEOTIDE SEQUENCE [LARGE SCALE GENOMIC DNA]</scope>
    <source>
        <strain evidence="2 3">DSM 44580</strain>
    </source>
</reference>
<accession>A0ABS5API8</accession>
<dbReference type="InterPro" id="IPR027417">
    <property type="entry name" value="P-loop_NTPase"/>
</dbReference>
<evidence type="ECO:0000313" key="3">
    <source>
        <dbReference type="Proteomes" id="UP001519363"/>
    </source>
</evidence>
<dbReference type="Gene3D" id="3.40.50.300">
    <property type="entry name" value="P-loop containing nucleotide triphosphate hydrolases"/>
    <property type="match status" value="1"/>
</dbReference>
<evidence type="ECO:0000313" key="2">
    <source>
        <dbReference type="EMBL" id="MBP2478473.1"/>
    </source>
</evidence>
<dbReference type="RefSeq" id="WP_086782559.1">
    <property type="nucleotide sequence ID" value="NZ_JAGIOO010000001.1"/>
</dbReference>
<dbReference type="InterPro" id="IPR041664">
    <property type="entry name" value="AAA_16"/>
</dbReference>
<keyword evidence="3" id="KW-1185">Reference proteome</keyword>
<gene>
    <name evidence="2" type="ORF">JOF53_007345</name>
</gene>
<dbReference type="SUPFAM" id="SSF52540">
    <property type="entry name" value="P-loop containing nucleoside triphosphate hydrolases"/>
    <property type="match status" value="1"/>
</dbReference>
<organism evidence="2 3">
    <name type="scientific">Crossiella equi</name>
    <dbReference type="NCBI Taxonomy" id="130796"/>
    <lineage>
        <taxon>Bacteria</taxon>
        <taxon>Bacillati</taxon>
        <taxon>Actinomycetota</taxon>
        <taxon>Actinomycetes</taxon>
        <taxon>Pseudonocardiales</taxon>
        <taxon>Pseudonocardiaceae</taxon>
        <taxon>Crossiella</taxon>
    </lineage>
</organism>
<evidence type="ECO:0000259" key="1">
    <source>
        <dbReference type="Pfam" id="PF13191"/>
    </source>
</evidence>
<protein>
    <recommendedName>
        <fullName evidence="1">Orc1-like AAA ATPase domain-containing protein</fullName>
    </recommendedName>
</protein>
<sequence length="665" mass="73640">MNRPIVLADRLRDKRRSEFVGREAELAEFAAMLDGDPGAPTILYLHGPGGIGKSTLLRNYAELALAHGRSVVQVRGGSVGASPQRFLDAAAPVLEQPDAVLLVDSFEDCQELASWLEESFLPELPVTALVVLAGRYAPNPRWAAAPGWDQVLRVRALRDLPQETAEALLAARGVPEAQRGAVLRFAGGHPLALRLAAGIVLAGPRISGLAEQLVVDALLPHLLAGDVPSAAHRRALEVCARAHVTTEALLRAVLPEHDAAELFQWLRHLPFVTTDRFGLVPHDVVREVLSADLRWRDPAGFADLHRRLRTHQLVRVRAATAATELREVAALRFLYRDSAFSGNHHHWRQEGEVVEAPCREQDREAVLELARRDGEEEHVAFWLRRQPGAFRVLRRADTQELVGFAAWLRLVNPDAEELADPVVAAAWQHTRDTRPLREGEHVGLLRFWLCQPGHESAGPARDMIMWRVFAEFLRGERLGWSYLLAGAGENFRRWMADNDLYPAGEPLVAGERTAALYGHDWRTRPVEAWLESADQRLLEGAEPSEPSVLCRAEFDEAVREALRTLHRPDALAVSPLVRTRLLSPHEGRKAEQALREVLTGAIERLAADPHSGKAHRALVVTFVTGTATREAAAARLGLPFSTYRRHLATGLDRLCDTLWHGANAA</sequence>
<dbReference type="Pfam" id="PF13191">
    <property type="entry name" value="AAA_16"/>
    <property type="match status" value="1"/>
</dbReference>
<dbReference type="PRINTS" id="PR00364">
    <property type="entry name" value="DISEASERSIST"/>
</dbReference>
<proteinExistence type="predicted"/>
<dbReference type="Proteomes" id="UP001519363">
    <property type="component" value="Unassembled WGS sequence"/>
</dbReference>
<dbReference type="EMBL" id="JAGIOO010000001">
    <property type="protein sequence ID" value="MBP2478473.1"/>
    <property type="molecule type" value="Genomic_DNA"/>
</dbReference>
<comment type="caution">
    <text evidence="2">The sequence shown here is derived from an EMBL/GenBank/DDBJ whole genome shotgun (WGS) entry which is preliminary data.</text>
</comment>
<name>A0ABS5API8_9PSEU</name>